<feature type="domain" description="OB" evidence="2">
    <location>
        <begin position="28"/>
        <end position="91"/>
    </location>
</feature>
<evidence type="ECO:0000256" key="1">
    <source>
        <dbReference type="ARBA" id="ARBA00022801"/>
    </source>
</evidence>
<protein>
    <submittedName>
        <fullName evidence="3">Exodeoxyribonuclease VII large subunit</fullName>
        <ecNumber evidence="3">3.1.11.6</ecNumber>
    </submittedName>
</protein>
<name>A0A955L3V4_9BACT</name>
<dbReference type="SUPFAM" id="SSF50249">
    <property type="entry name" value="Nucleic acid-binding proteins"/>
    <property type="match status" value="1"/>
</dbReference>
<proteinExistence type="predicted"/>
<dbReference type="Pfam" id="PF01336">
    <property type="entry name" value="tRNA_anti-codon"/>
    <property type="match status" value="1"/>
</dbReference>
<dbReference type="Gene3D" id="2.40.50.140">
    <property type="entry name" value="Nucleic acid-binding proteins"/>
    <property type="match status" value="1"/>
</dbReference>
<evidence type="ECO:0000313" key="3">
    <source>
        <dbReference type="EMBL" id="MCA9382446.1"/>
    </source>
</evidence>
<dbReference type="InterPro" id="IPR012340">
    <property type="entry name" value="NA-bd_OB-fold"/>
</dbReference>
<evidence type="ECO:0000313" key="4">
    <source>
        <dbReference type="Proteomes" id="UP000782843"/>
    </source>
</evidence>
<accession>A0A955L3V4</accession>
<dbReference type="GO" id="GO:0031125">
    <property type="term" value="P:rRNA 3'-end processing"/>
    <property type="evidence" value="ECO:0007669"/>
    <property type="project" value="TreeGrafter"/>
</dbReference>
<dbReference type="InterPro" id="IPR004365">
    <property type="entry name" value="NA-bd_OB_tRNA"/>
</dbReference>
<dbReference type="EC" id="3.1.11.6" evidence="3"/>
<dbReference type="GO" id="GO:0008855">
    <property type="term" value="F:exodeoxyribonuclease VII activity"/>
    <property type="evidence" value="ECO:0007669"/>
    <property type="project" value="UniProtKB-EC"/>
</dbReference>
<organism evidence="3 4">
    <name type="scientific">Candidatus Dojkabacteria bacterium</name>
    <dbReference type="NCBI Taxonomy" id="2099670"/>
    <lineage>
        <taxon>Bacteria</taxon>
        <taxon>Candidatus Dojkabacteria</taxon>
    </lineage>
</organism>
<comment type="caution">
    <text evidence="3">The sequence shown here is derived from an EMBL/GenBank/DDBJ whole genome shotgun (WGS) entry which is preliminary data.</text>
</comment>
<reference evidence="3" key="2">
    <citation type="journal article" date="2021" name="Microbiome">
        <title>Successional dynamics and alternative stable states in a saline activated sludge microbial community over 9 years.</title>
        <authorList>
            <person name="Wang Y."/>
            <person name="Ye J."/>
            <person name="Ju F."/>
            <person name="Liu L."/>
            <person name="Boyd J.A."/>
            <person name="Deng Y."/>
            <person name="Parks D.H."/>
            <person name="Jiang X."/>
            <person name="Yin X."/>
            <person name="Woodcroft B.J."/>
            <person name="Tyson G.W."/>
            <person name="Hugenholtz P."/>
            <person name="Polz M.F."/>
            <person name="Zhang T."/>
        </authorList>
    </citation>
    <scope>NUCLEOTIDE SEQUENCE</scope>
    <source>
        <strain evidence="3">HKST-UBA10</strain>
    </source>
</reference>
<gene>
    <name evidence="3" type="ORF">KC660_03505</name>
</gene>
<evidence type="ECO:0000259" key="2">
    <source>
        <dbReference type="Pfam" id="PF01336"/>
    </source>
</evidence>
<dbReference type="EMBL" id="JAGQLG010000136">
    <property type="protein sequence ID" value="MCA9382446.1"/>
    <property type="molecule type" value="Genomic_DNA"/>
</dbReference>
<sequence>MKKYVKELMKGDELADEVFAIEEIQQHKTQTGDPYYNVTLQDKTGQIRAKIWAKFIENCEVEDLKRGDVVNIWGNIEEYRGNLQLVIKSLKFAETYDVSVLIQVSERDIDQMWEDLMKR</sequence>
<dbReference type="Proteomes" id="UP000782843">
    <property type="component" value="Unassembled WGS sequence"/>
</dbReference>
<keyword evidence="1 3" id="KW-0378">Hydrolase</keyword>
<dbReference type="InterPro" id="IPR050798">
    <property type="entry name" value="YhaM_exoribonuc/phosphodiest"/>
</dbReference>
<dbReference type="GO" id="GO:0003676">
    <property type="term" value="F:nucleic acid binding"/>
    <property type="evidence" value="ECO:0007669"/>
    <property type="project" value="InterPro"/>
</dbReference>
<dbReference type="PANTHER" id="PTHR37294">
    <property type="entry name" value="3'-5' EXORIBONUCLEASE YHAM"/>
    <property type="match status" value="1"/>
</dbReference>
<dbReference type="CDD" id="cd04492">
    <property type="entry name" value="YhaM_OBF_like"/>
    <property type="match status" value="1"/>
</dbReference>
<feature type="non-terminal residue" evidence="3">
    <location>
        <position position="119"/>
    </location>
</feature>
<dbReference type="PANTHER" id="PTHR37294:SF1">
    <property type="entry name" value="3'-5' EXORIBONUCLEASE YHAM"/>
    <property type="match status" value="1"/>
</dbReference>
<dbReference type="AlphaFoldDB" id="A0A955L3V4"/>
<reference evidence="3" key="1">
    <citation type="submission" date="2020-04" db="EMBL/GenBank/DDBJ databases">
        <authorList>
            <person name="Zhang T."/>
        </authorList>
    </citation>
    <scope>NUCLEOTIDE SEQUENCE</scope>
    <source>
        <strain evidence="3">HKST-UBA10</strain>
    </source>
</reference>